<dbReference type="EMBL" id="MU795039">
    <property type="protein sequence ID" value="KAJ3811954.1"/>
    <property type="molecule type" value="Genomic_DNA"/>
</dbReference>
<comment type="caution">
    <text evidence="1">The sequence shown here is derived from an EMBL/GenBank/DDBJ whole genome shotgun (WGS) entry which is preliminary data.</text>
</comment>
<accession>A0ACC1U4S6</accession>
<gene>
    <name evidence="1" type="ORF">F5876DRAFT_38457</name>
</gene>
<protein>
    <submittedName>
        <fullName evidence="1">Guanine nucleotide exchange factor</fullName>
    </submittedName>
</protein>
<sequence length="592" mass="65690">MTDILRSYTDLSPSTPRFHVSTVLESIINALPLTFDQSTRAVLVRLLLKDLKKLSSKSRLDHKDAALALLALKTLGRVPVGSEPLTEASSLCTLLELSSSLYKEDRNASSEALKCVANTLLLYDHARVTFISKEVGGGEFCASMLEKATTPEQLFTLSRIMFLATASPSSLILSLVEDKRHGRTTIDVIAMKIDIVLSNVLGNKAFARDAMSELLKFSFNLLLHYPKVCPWIVIMSKNFKAQILMGTYHWMQETTFAYNAISLLPPLLRVYQNLPRTFPIPLAPPLTHVIHALVTIPMTPTLITLWLSATRNSTSRHVLPPQTPRPRSSSTLDRALNVFAAGRRSLSISSNSPASMIGNSYHDVVVRTMDLLEVVFSFHFPSNSNPDSREVREAFKNVLVGSAMSADTSLDELVSPLLTLCTRICMIDQTSRKRVREWIIPPNLDRSYPLDERDDFLGKCIRLLGSVYHMRLKATVGEMLYAVCDCDPSILSSLVGYGHVAGFLFNKGILSAPPPPLTDPHSSQRVVNPITGTYDSMPQGGLNSHIAEMTEEEKEIEMDKLFVLFDRLDRSGAPPNQRKAAHSTVKSKRTPK</sequence>
<evidence type="ECO:0000313" key="2">
    <source>
        <dbReference type="Proteomes" id="UP001163835"/>
    </source>
</evidence>
<keyword evidence="2" id="KW-1185">Reference proteome</keyword>
<proteinExistence type="predicted"/>
<reference evidence="1" key="1">
    <citation type="submission" date="2022-09" db="EMBL/GenBank/DDBJ databases">
        <title>A Global Phylogenomic Analysis of the Shiitake Genus Lentinula.</title>
        <authorList>
            <consortium name="DOE Joint Genome Institute"/>
            <person name="Sierra-Patev S."/>
            <person name="Min B."/>
            <person name="Naranjo-Ortiz M."/>
            <person name="Looney B."/>
            <person name="Konkel Z."/>
            <person name="Slot J.C."/>
            <person name="Sakamoto Y."/>
            <person name="Steenwyk J.L."/>
            <person name="Rokas A."/>
            <person name="Carro J."/>
            <person name="Camarero S."/>
            <person name="Ferreira P."/>
            <person name="Molpeceres G."/>
            <person name="Ruiz-Duenas F.J."/>
            <person name="Serrano A."/>
            <person name="Henrissat B."/>
            <person name="Drula E."/>
            <person name="Hughes K.W."/>
            <person name="Mata J.L."/>
            <person name="Ishikawa N.K."/>
            <person name="Vargas-Isla R."/>
            <person name="Ushijima S."/>
            <person name="Smith C.A."/>
            <person name="Ahrendt S."/>
            <person name="Andreopoulos W."/>
            <person name="He G."/>
            <person name="Labutti K."/>
            <person name="Lipzen A."/>
            <person name="Ng V."/>
            <person name="Riley R."/>
            <person name="Sandor L."/>
            <person name="Barry K."/>
            <person name="Martinez A.T."/>
            <person name="Xiao Y."/>
            <person name="Gibbons J.G."/>
            <person name="Terashima K."/>
            <person name="Grigoriev I.V."/>
            <person name="Hibbett D.S."/>
        </authorList>
    </citation>
    <scope>NUCLEOTIDE SEQUENCE</scope>
    <source>
        <strain evidence="1">TMI1499</strain>
    </source>
</reference>
<name>A0ACC1U4S6_9AGAR</name>
<dbReference type="Proteomes" id="UP001163835">
    <property type="component" value="Unassembled WGS sequence"/>
</dbReference>
<evidence type="ECO:0000313" key="1">
    <source>
        <dbReference type="EMBL" id="KAJ3811954.1"/>
    </source>
</evidence>
<organism evidence="1 2">
    <name type="scientific">Lentinula aff. lateritia</name>
    <dbReference type="NCBI Taxonomy" id="2804960"/>
    <lineage>
        <taxon>Eukaryota</taxon>
        <taxon>Fungi</taxon>
        <taxon>Dikarya</taxon>
        <taxon>Basidiomycota</taxon>
        <taxon>Agaricomycotina</taxon>
        <taxon>Agaricomycetes</taxon>
        <taxon>Agaricomycetidae</taxon>
        <taxon>Agaricales</taxon>
        <taxon>Marasmiineae</taxon>
        <taxon>Omphalotaceae</taxon>
        <taxon>Lentinula</taxon>
    </lineage>
</organism>